<reference evidence="6 7" key="1">
    <citation type="journal article" date="2015" name="Fungal Genet. Biol.">
        <title>Evolution of novel wood decay mechanisms in Agaricales revealed by the genome sequences of Fistulina hepatica and Cylindrobasidium torrendii.</title>
        <authorList>
            <person name="Floudas D."/>
            <person name="Held B.W."/>
            <person name="Riley R."/>
            <person name="Nagy L.G."/>
            <person name="Koehler G."/>
            <person name="Ransdell A.S."/>
            <person name="Younus H."/>
            <person name="Chow J."/>
            <person name="Chiniquy J."/>
            <person name="Lipzen A."/>
            <person name="Tritt A."/>
            <person name="Sun H."/>
            <person name="Haridas S."/>
            <person name="LaButti K."/>
            <person name="Ohm R.A."/>
            <person name="Kues U."/>
            <person name="Blanchette R.A."/>
            <person name="Grigoriev I.V."/>
            <person name="Minto R.E."/>
            <person name="Hibbett D.S."/>
        </authorList>
    </citation>
    <scope>NUCLEOTIDE SEQUENCE [LARGE SCALE GENOMIC DNA]</scope>
    <source>
        <strain evidence="6 7">FP15055 ss-10</strain>
    </source>
</reference>
<evidence type="ECO:0000256" key="3">
    <source>
        <dbReference type="ARBA" id="ARBA00022737"/>
    </source>
</evidence>
<evidence type="ECO:0000256" key="4">
    <source>
        <dbReference type="PROSITE-ProRule" id="PRU00221"/>
    </source>
</evidence>
<feature type="compositionally biased region" description="Low complexity" evidence="5">
    <location>
        <begin position="1084"/>
        <end position="1094"/>
    </location>
</feature>
<dbReference type="PROSITE" id="PS50082">
    <property type="entry name" value="WD_REPEATS_2"/>
    <property type="match status" value="4"/>
</dbReference>
<dbReference type="Pfam" id="PF00400">
    <property type="entry name" value="WD40"/>
    <property type="match status" value="4"/>
</dbReference>
<feature type="repeat" description="WD" evidence="4">
    <location>
        <begin position="234"/>
        <end position="273"/>
    </location>
</feature>
<feature type="repeat" description="WD" evidence="4">
    <location>
        <begin position="322"/>
        <end position="363"/>
    </location>
</feature>
<organism evidence="6 7">
    <name type="scientific">Cylindrobasidium torrendii FP15055 ss-10</name>
    <dbReference type="NCBI Taxonomy" id="1314674"/>
    <lineage>
        <taxon>Eukaryota</taxon>
        <taxon>Fungi</taxon>
        <taxon>Dikarya</taxon>
        <taxon>Basidiomycota</taxon>
        <taxon>Agaricomycotina</taxon>
        <taxon>Agaricomycetes</taxon>
        <taxon>Agaricomycetidae</taxon>
        <taxon>Agaricales</taxon>
        <taxon>Marasmiineae</taxon>
        <taxon>Physalacriaceae</taxon>
        <taxon>Cylindrobasidium</taxon>
    </lineage>
</organism>
<evidence type="ECO:0000256" key="2">
    <source>
        <dbReference type="ARBA" id="ARBA00022574"/>
    </source>
</evidence>
<dbReference type="PRINTS" id="PR00320">
    <property type="entry name" value="GPROTEINBRPT"/>
</dbReference>
<dbReference type="PROSITE" id="PS50294">
    <property type="entry name" value="WD_REPEATS_REGION"/>
    <property type="match status" value="1"/>
</dbReference>
<dbReference type="SMART" id="SM00320">
    <property type="entry name" value="WD40"/>
    <property type="match status" value="7"/>
</dbReference>
<dbReference type="EMBL" id="KN880480">
    <property type="protein sequence ID" value="KIY69684.1"/>
    <property type="molecule type" value="Genomic_DNA"/>
</dbReference>
<dbReference type="SUPFAM" id="SSF50978">
    <property type="entry name" value="WD40 repeat-like"/>
    <property type="match status" value="1"/>
</dbReference>
<protein>
    <submittedName>
        <fullName evidence="6">WD40 repeat-like protein</fullName>
    </submittedName>
</protein>
<feature type="region of interest" description="Disordered" evidence="5">
    <location>
        <begin position="899"/>
        <end position="919"/>
    </location>
</feature>
<keyword evidence="2 4" id="KW-0853">WD repeat</keyword>
<accession>A0A0D7BHZ9</accession>
<dbReference type="InterPro" id="IPR020472">
    <property type="entry name" value="WD40_PAC1"/>
</dbReference>
<evidence type="ECO:0000313" key="6">
    <source>
        <dbReference type="EMBL" id="KIY69684.1"/>
    </source>
</evidence>
<dbReference type="OrthoDB" id="2421129at2759"/>
<keyword evidence="3" id="KW-0677">Repeat</keyword>
<feature type="compositionally biased region" description="Polar residues" evidence="5">
    <location>
        <begin position="1066"/>
        <end position="1075"/>
    </location>
</feature>
<dbReference type="GO" id="GO:0043130">
    <property type="term" value="F:ubiquitin binding"/>
    <property type="evidence" value="ECO:0007669"/>
    <property type="project" value="TreeGrafter"/>
</dbReference>
<comment type="similarity">
    <text evidence="1">Belongs to the WD repeat WDR48 family.</text>
</comment>
<feature type="repeat" description="WD" evidence="4">
    <location>
        <begin position="191"/>
        <end position="223"/>
    </location>
</feature>
<dbReference type="InterPro" id="IPR021772">
    <property type="entry name" value="WDR48/Bun107"/>
</dbReference>
<dbReference type="Gene3D" id="2.130.10.10">
    <property type="entry name" value="YVTN repeat-like/Quinoprotein amine dehydrogenase"/>
    <property type="match status" value="2"/>
</dbReference>
<dbReference type="PANTHER" id="PTHR19862:SF14">
    <property type="entry name" value="WD REPEAT-CONTAINING PROTEIN 48"/>
    <property type="match status" value="1"/>
</dbReference>
<dbReference type="STRING" id="1314674.A0A0D7BHZ9"/>
<gene>
    <name evidence="6" type="ORF">CYLTODRAFT_420504</name>
</gene>
<dbReference type="InterPro" id="IPR051246">
    <property type="entry name" value="WDR48"/>
</dbReference>
<dbReference type="InterPro" id="IPR019775">
    <property type="entry name" value="WD40_repeat_CS"/>
</dbReference>
<sequence length="1149" mass="126435">MAASPAPRRRVSYVLPPTSSAVPRLAVPPRSMSENRLGRPGPLLIPEDTVSAPSQASLGTQHRLGISALALDSKSVLQGNDRPEGILYSGGRDGMVIGWDLGLGMRRKPIVPEQGDGLTVNRRRQWELMTGWADDAIEEEEGEDFTSDGDVLGDVTPFSSSLHAEATGKYASTWELDPSSSVENSRFRISGQMHMNWVNDIKLCNKNQTIVTASSDGTVTAWNPHSSDLQPWKVGAHTDFARCLADSTNWVASGSFDRTIKLWDISRTATQPVLELSPIDSCDKSSIYSIAADPLGKTIASGSPERVVRLWDPLSGKGINKLVGHTDTIRTILISEDARYLLTGSADASIKLWSLASQRCLHTFTHHADSVWSLFSSSSSLESFYSGDRAGWVCRVDVEGCSDVAEGECVVLCRDGSVEATPDINGGVNAIVALDDQLVWTASGANSNISSWQVPRRRSYRALALQKDYSSYSLERPLSPQHSPELHYNRLQPKKRRSADDTSLHALSVAEEEDHLYGIHYDSLIKLESPFPSAYPRQMDPEVATLYSSASIMSVRNMHPSSSMSQAVPEDTTQIAYHQREVASEATPLVKAPAFVLRGGSGLVRAIILNDRIHALSVDTRGEVAVWDLVRGTCRGSFDKPTVDKLLYGAKRRQSVGSNTSHFSADTIHSYSAREALEGVREAIEGEGVTASWSSVDTKAGVLSVHISDRCFEAEVYADEVGFQGRGYNEDSKLNVGKWVLRNLFLGFLREESRMHRRSHSQPDQYDPHSPLRYHIVRAFDMVPAIPISPSPVVPQAGLRTPLIPIQSLQMPPPPMSPSSSLPTPGIDATPMQHHRLRSQTLDSNKPPDDYFAVKRQNSITEGVESTTPGGGIMGRIKNFGKKPSARPMSEAIASTSVIEEPEGPTTPVPSKRSMDKGSIKEKTIEKPKTEVDAILVQPFNPPTSTDAPTHAFPAGMQVMISDEDVWGEWSVKYQGQPHVSFHDDREGRRRVVELERTLPLWLLEFLYLAKTPAAPPAMKISFVLLPWRDELPELINTSQSKLTANRLLRVRKLVTHVQEKLERISTQSRGTSIRGSLDESSGHGHISPSSSPSQFPSALHGPPGLRHEQQYEILCNDIVLPPDMSLAAVRQYVWKNTNELVMHYRGKV</sequence>
<dbReference type="AlphaFoldDB" id="A0A0D7BHZ9"/>
<dbReference type="InterPro" id="IPR001680">
    <property type="entry name" value="WD40_rpt"/>
</dbReference>
<dbReference type="InterPro" id="IPR015943">
    <property type="entry name" value="WD40/YVTN_repeat-like_dom_sf"/>
</dbReference>
<name>A0A0D7BHZ9_9AGAR</name>
<dbReference type="PANTHER" id="PTHR19862">
    <property type="entry name" value="WD REPEAT-CONTAINING PROTEIN 48"/>
    <property type="match status" value="1"/>
</dbReference>
<dbReference type="PROSITE" id="PS00678">
    <property type="entry name" value="WD_REPEATS_1"/>
    <property type="match status" value="1"/>
</dbReference>
<evidence type="ECO:0000256" key="5">
    <source>
        <dbReference type="SAM" id="MobiDB-lite"/>
    </source>
</evidence>
<feature type="region of interest" description="Disordered" evidence="5">
    <location>
        <begin position="1066"/>
        <end position="1103"/>
    </location>
</feature>
<keyword evidence="7" id="KW-1185">Reference proteome</keyword>
<dbReference type="InterPro" id="IPR036322">
    <property type="entry name" value="WD40_repeat_dom_sf"/>
</dbReference>
<dbReference type="Pfam" id="PF11816">
    <property type="entry name" value="DUF3337"/>
    <property type="match status" value="1"/>
</dbReference>
<feature type="repeat" description="WD" evidence="4">
    <location>
        <begin position="280"/>
        <end position="321"/>
    </location>
</feature>
<dbReference type="Proteomes" id="UP000054007">
    <property type="component" value="Unassembled WGS sequence"/>
</dbReference>
<evidence type="ECO:0000313" key="7">
    <source>
        <dbReference type="Proteomes" id="UP000054007"/>
    </source>
</evidence>
<proteinExistence type="inferred from homology"/>
<dbReference type="GO" id="GO:0000724">
    <property type="term" value="P:double-strand break repair via homologous recombination"/>
    <property type="evidence" value="ECO:0007669"/>
    <property type="project" value="TreeGrafter"/>
</dbReference>
<evidence type="ECO:0000256" key="1">
    <source>
        <dbReference type="ARBA" id="ARBA00006917"/>
    </source>
</evidence>